<reference evidence="1 2" key="1">
    <citation type="journal article" date="2022" name="New Phytol.">
        <title>Ecological generalism drives hyperdiversity of secondary metabolite gene clusters in xylarialean endophytes.</title>
        <authorList>
            <person name="Franco M.E.E."/>
            <person name="Wisecaver J.H."/>
            <person name="Arnold A.E."/>
            <person name="Ju Y.M."/>
            <person name="Slot J.C."/>
            <person name="Ahrendt S."/>
            <person name="Moore L.P."/>
            <person name="Eastman K.E."/>
            <person name="Scott K."/>
            <person name="Konkel Z."/>
            <person name="Mondo S.J."/>
            <person name="Kuo A."/>
            <person name="Hayes R.D."/>
            <person name="Haridas S."/>
            <person name="Andreopoulos B."/>
            <person name="Riley R."/>
            <person name="LaButti K."/>
            <person name="Pangilinan J."/>
            <person name="Lipzen A."/>
            <person name="Amirebrahimi M."/>
            <person name="Yan J."/>
            <person name="Adam C."/>
            <person name="Keymanesh K."/>
            <person name="Ng V."/>
            <person name="Louie K."/>
            <person name="Northen T."/>
            <person name="Drula E."/>
            <person name="Henrissat B."/>
            <person name="Hsieh H.M."/>
            <person name="Youens-Clark K."/>
            <person name="Lutzoni F."/>
            <person name="Miadlikowska J."/>
            <person name="Eastwood D.C."/>
            <person name="Hamelin R.C."/>
            <person name="Grigoriev I.V."/>
            <person name="U'Ren J.M."/>
        </authorList>
    </citation>
    <scope>NUCLEOTIDE SEQUENCE [LARGE SCALE GENOMIC DNA]</scope>
    <source>
        <strain evidence="1 2">ER1909</strain>
    </source>
</reference>
<dbReference type="Proteomes" id="UP001497680">
    <property type="component" value="Unassembled WGS sequence"/>
</dbReference>
<accession>A0ACC0D387</accession>
<organism evidence="1 2">
    <name type="scientific">Hypoxylon rubiginosum</name>
    <dbReference type="NCBI Taxonomy" id="110542"/>
    <lineage>
        <taxon>Eukaryota</taxon>
        <taxon>Fungi</taxon>
        <taxon>Dikarya</taxon>
        <taxon>Ascomycota</taxon>
        <taxon>Pezizomycotina</taxon>
        <taxon>Sordariomycetes</taxon>
        <taxon>Xylariomycetidae</taxon>
        <taxon>Xylariales</taxon>
        <taxon>Hypoxylaceae</taxon>
        <taxon>Hypoxylon</taxon>
    </lineage>
</organism>
<dbReference type="EMBL" id="MU394310">
    <property type="protein sequence ID" value="KAI6087038.1"/>
    <property type="molecule type" value="Genomic_DNA"/>
</dbReference>
<gene>
    <name evidence="1" type="ORF">F4821DRAFT_236900</name>
</gene>
<evidence type="ECO:0000313" key="1">
    <source>
        <dbReference type="EMBL" id="KAI6087038.1"/>
    </source>
</evidence>
<name>A0ACC0D387_9PEZI</name>
<protein>
    <submittedName>
        <fullName evidence="1">Uncharacterized protein</fullName>
    </submittedName>
</protein>
<keyword evidence="2" id="KW-1185">Reference proteome</keyword>
<evidence type="ECO:0000313" key="2">
    <source>
        <dbReference type="Proteomes" id="UP001497680"/>
    </source>
</evidence>
<proteinExistence type="predicted"/>
<comment type="caution">
    <text evidence="1">The sequence shown here is derived from an EMBL/GenBank/DDBJ whole genome shotgun (WGS) entry which is preliminary data.</text>
</comment>
<sequence length="61" mass="6496">MKPIVFGVFLAALTVAAPLTSDHTETSNILALRDGTTEFDTDAGFKAKRDGTTEFDTDAGF</sequence>